<accession>A0A2I0QZT3</accession>
<dbReference type="PROSITE" id="PS51724">
    <property type="entry name" value="SPOR"/>
    <property type="match status" value="1"/>
</dbReference>
<evidence type="ECO:0000313" key="4">
    <source>
        <dbReference type="Proteomes" id="UP000236654"/>
    </source>
</evidence>
<dbReference type="GO" id="GO:0042834">
    <property type="term" value="F:peptidoglycan binding"/>
    <property type="evidence" value="ECO:0007669"/>
    <property type="project" value="InterPro"/>
</dbReference>
<dbReference type="AlphaFoldDB" id="A0A2I0QZT3"/>
<organism evidence="3 4">
    <name type="scientific">Brumimicrobium salinarum</name>
    <dbReference type="NCBI Taxonomy" id="2058658"/>
    <lineage>
        <taxon>Bacteria</taxon>
        <taxon>Pseudomonadati</taxon>
        <taxon>Bacteroidota</taxon>
        <taxon>Flavobacteriia</taxon>
        <taxon>Flavobacteriales</taxon>
        <taxon>Crocinitomicaceae</taxon>
        <taxon>Brumimicrobium</taxon>
    </lineage>
</organism>
<dbReference type="InterPro" id="IPR036680">
    <property type="entry name" value="SPOR-like_sf"/>
</dbReference>
<comment type="caution">
    <text evidence="3">The sequence shown here is derived from an EMBL/GenBank/DDBJ whole genome shotgun (WGS) entry which is preliminary data.</text>
</comment>
<dbReference type="RefSeq" id="WP_101335425.1">
    <property type="nucleotide sequence ID" value="NZ_PJNI01000017.1"/>
</dbReference>
<evidence type="ECO:0000256" key="1">
    <source>
        <dbReference type="SAM" id="MobiDB-lite"/>
    </source>
</evidence>
<dbReference type="Pfam" id="PF11751">
    <property type="entry name" value="PorP_SprF"/>
    <property type="match status" value="1"/>
</dbReference>
<evidence type="ECO:0000313" key="3">
    <source>
        <dbReference type="EMBL" id="PKR79829.1"/>
    </source>
</evidence>
<reference evidence="3 4" key="1">
    <citation type="submission" date="2017-12" db="EMBL/GenBank/DDBJ databases">
        <title>The draft genome sequence of Brumimicrobium saltpan LHR20.</title>
        <authorList>
            <person name="Do Z.-J."/>
            <person name="Luo H.-R."/>
        </authorList>
    </citation>
    <scope>NUCLEOTIDE SEQUENCE [LARGE SCALE GENOMIC DNA]</scope>
    <source>
        <strain evidence="3 4">LHR20</strain>
    </source>
</reference>
<name>A0A2I0QZT3_9FLAO</name>
<dbReference type="InterPro" id="IPR019861">
    <property type="entry name" value="PorP/SprF_Bacteroidetes"/>
</dbReference>
<proteinExistence type="predicted"/>
<gene>
    <name evidence="3" type="ORF">CW751_12795</name>
</gene>
<dbReference type="SUPFAM" id="SSF110997">
    <property type="entry name" value="Sporulation related repeat"/>
    <property type="match status" value="1"/>
</dbReference>
<dbReference type="Proteomes" id="UP000236654">
    <property type="component" value="Unassembled WGS sequence"/>
</dbReference>
<protein>
    <recommendedName>
        <fullName evidence="2">SPOR domain-containing protein</fullName>
    </recommendedName>
</protein>
<feature type="region of interest" description="Disordered" evidence="1">
    <location>
        <begin position="343"/>
        <end position="375"/>
    </location>
</feature>
<sequence length="488" mass="56130">MNKIKLFILLVGIMSVFIARTQQIPFYNHYVINPVVINPATAGASGDLNAYLTRGQRYMGFESGAINNTLSMEGKFAIPNSGFGILVSQQSIGLHDQLSAQLSYAYHVKFNKLNDLSFGLSAGYIDNRFRLEEINVLHQSDPYLMGMKSYRPTYDFNLGVKYRWDKLSVGLSVPQLIGNKVKFAKENTRGYYSLARHFMGSASYELKFASLPKLTIAPQGLVRFVVGAPVQYDLTAHADYEDIGWFSLTYKSDYAIQVNLGFHILKDLHVGYSYEYITGSFKNNYSGVNHEFLLGYTFKSGKSRKVVRRIEVEVPVEDPKLRKENEELKRKLKEKEEELRKRLKELEETQNQDESPRPEETEEVEEPKKVVEEEQVEDEEFVIPNEAFEENLDFRDGSNYHFVEADGSDSPAGYYVVIGVFSDDGNVNKNIRRLKGLFPGAYYVKNQKNTYDYVVIKYTLSKQKAYKALLKYRNETQKDVWILKYKMD</sequence>
<dbReference type="OrthoDB" id="1393025at2"/>
<dbReference type="InterPro" id="IPR007730">
    <property type="entry name" value="SPOR-like_dom"/>
</dbReference>
<keyword evidence="4" id="KW-1185">Reference proteome</keyword>
<dbReference type="EMBL" id="PJNI01000017">
    <property type="protein sequence ID" value="PKR79829.1"/>
    <property type="molecule type" value="Genomic_DNA"/>
</dbReference>
<evidence type="ECO:0000259" key="2">
    <source>
        <dbReference type="PROSITE" id="PS51724"/>
    </source>
</evidence>
<feature type="domain" description="SPOR" evidence="2">
    <location>
        <begin position="408"/>
        <end position="485"/>
    </location>
</feature>
<dbReference type="NCBIfam" id="TIGR03519">
    <property type="entry name" value="T9SS_PorP_fam"/>
    <property type="match status" value="1"/>
</dbReference>